<keyword evidence="11" id="KW-0560">Oxidoreductase</keyword>
<dbReference type="EMBL" id="BKAJ01000098">
    <property type="protein sequence ID" value="GEP58359.1"/>
    <property type="molecule type" value="Genomic_DNA"/>
</dbReference>
<evidence type="ECO:0000256" key="8">
    <source>
        <dbReference type="ARBA" id="ARBA00031282"/>
    </source>
</evidence>
<name>A0A512NHE2_9HYPH</name>
<evidence type="ECO:0000256" key="7">
    <source>
        <dbReference type="ARBA" id="ARBA00031011"/>
    </source>
</evidence>
<dbReference type="Proteomes" id="UP000321058">
    <property type="component" value="Unassembled WGS sequence"/>
</dbReference>
<evidence type="ECO:0000256" key="6">
    <source>
        <dbReference type="ARBA" id="ARBA00022666"/>
    </source>
</evidence>
<comment type="pathway">
    <text evidence="2">Alkene biosynthesis; ethylene biosynthesis via 2-oxoglutarate.</text>
</comment>
<accession>A0A512NHE2</accession>
<dbReference type="InterPro" id="IPR027443">
    <property type="entry name" value="IPNS-like_sf"/>
</dbReference>
<comment type="catalytic activity">
    <reaction evidence="9">
        <text>2-oxoglutarate + O2 + 2 H(+) = ethene + 3 CO2 + H2O</text>
        <dbReference type="Rhea" id="RHEA:31523"/>
        <dbReference type="ChEBI" id="CHEBI:15377"/>
        <dbReference type="ChEBI" id="CHEBI:15378"/>
        <dbReference type="ChEBI" id="CHEBI:15379"/>
        <dbReference type="ChEBI" id="CHEBI:16526"/>
        <dbReference type="ChEBI" id="CHEBI:16810"/>
        <dbReference type="ChEBI" id="CHEBI:18153"/>
        <dbReference type="EC" id="1.13.12.19"/>
    </reaction>
</comment>
<dbReference type="GO" id="GO:0046872">
    <property type="term" value="F:metal ion binding"/>
    <property type="evidence" value="ECO:0007669"/>
    <property type="project" value="UniProtKB-KW"/>
</dbReference>
<dbReference type="SUPFAM" id="SSF51197">
    <property type="entry name" value="Clavaminate synthase-like"/>
    <property type="match status" value="1"/>
</dbReference>
<dbReference type="PANTHER" id="PTHR47990">
    <property type="entry name" value="2-OXOGLUTARATE (2OG) AND FE(II)-DEPENDENT OXYGENASE SUPERFAMILY PROTEIN-RELATED"/>
    <property type="match status" value="1"/>
</dbReference>
<comment type="cofactor">
    <cofactor evidence="1">
        <name>Fe(2+)</name>
        <dbReference type="ChEBI" id="CHEBI:29033"/>
    </cofactor>
</comment>
<keyword evidence="14" id="KW-1185">Reference proteome</keyword>
<evidence type="ECO:0000313" key="14">
    <source>
        <dbReference type="Proteomes" id="UP000321058"/>
    </source>
</evidence>
<dbReference type="InterPro" id="IPR044861">
    <property type="entry name" value="IPNS-like_FE2OG_OXY"/>
</dbReference>
<dbReference type="InterPro" id="IPR005123">
    <property type="entry name" value="Oxoglu/Fe-dep_dioxygenase_dom"/>
</dbReference>
<dbReference type="GO" id="GO:0102276">
    <property type="term" value="F:2-oxoglutarate oxygenase/decarboxylase (ethylene-forming) activity"/>
    <property type="evidence" value="ECO:0007669"/>
    <property type="project" value="UniProtKB-EC"/>
</dbReference>
<protein>
    <recommendedName>
        <fullName evidence="5">2-oxoglutarate-dependent ethylene/succinate-forming enzyme</fullName>
        <ecNumber evidence="4">1.13.12.19</ecNumber>
        <ecNumber evidence="3">1.14.20.7</ecNumber>
    </recommendedName>
    <alternativeName>
        <fullName evidence="7">2-oxoglutarate dioxygenase (ethylene-forming)</fullName>
    </alternativeName>
    <alternativeName>
        <fullName evidence="8">2-oxoglutarate/L-arginine monooxygenase/decarboxylase (succinate-forming)</fullName>
    </alternativeName>
</protein>
<evidence type="ECO:0000256" key="2">
    <source>
        <dbReference type="ARBA" id="ARBA00004767"/>
    </source>
</evidence>
<dbReference type="InterPro" id="IPR050231">
    <property type="entry name" value="Iron_ascorbate_oxido_reductase"/>
</dbReference>
<proteinExistence type="inferred from homology"/>
<dbReference type="PRINTS" id="PR00682">
    <property type="entry name" value="IPNSYNTHASE"/>
</dbReference>
<organism evidence="13 14">
    <name type="scientific">Reyranella soli</name>
    <dbReference type="NCBI Taxonomy" id="1230389"/>
    <lineage>
        <taxon>Bacteria</taxon>
        <taxon>Pseudomonadati</taxon>
        <taxon>Pseudomonadota</taxon>
        <taxon>Alphaproteobacteria</taxon>
        <taxon>Hyphomicrobiales</taxon>
        <taxon>Reyranellaceae</taxon>
        <taxon>Reyranella</taxon>
    </lineage>
</organism>
<dbReference type="PROSITE" id="PS51471">
    <property type="entry name" value="FE2OG_OXY"/>
    <property type="match status" value="1"/>
</dbReference>
<reference evidence="13 14" key="1">
    <citation type="submission" date="2019-07" db="EMBL/GenBank/DDBJ databases">
        <title>Whole genome shotgun sequence of Reyranella soli NBRC 108950.</title>
        <authorList>
            <person name="Hosoyama A."/>
            <person name="Uohara A."/>
            <person name="Ohji S."/>
            <person name="Ichikawa N."/>
        </authorList>
    </citation>
    <scope>NUCLEOTIDE SEQUENCE [LARGE SCALE GENOMIC DNA]</scope>
    <source>
        <strain evidence="13 14">NBRC 108950</strain>
    </source>
</reference>
<dbReference type="InterPro" id="IPR026992">
    <property type="entry name" value="DIOX_N"/>
</dbReference>
<keyword evidence="11" id="KW-0408">Iron</keyword>
<evidence type="ECO:0000256" key="3">
    <source>
        <dbReference type="ARBA" id="ARBA00012293"/>
    </source>
</evidence>
<feature type="domain" description="Fe2OG dioxygenase" evidence="12">
    <location>
        <begin position="178"/>
        <end position="287"/>
    </location>
</feature>
<evidence type="ECO:0000256" key="5">
    <source>
        <dbReference type="ARBA" id="ARBA00019045"/>
    </source>
</evidence>
<dbReference type="Pfam" id="PF03171">
    <property type="entry name" value="2OG-FeII_Oxy"/>
    <property type="match status" value="1"/>
</dbReference>
<evidence type="ECO:0000256" key="9">
    <source>
        <dbReference type="ARBA" id="ARBA00047725"/>
    </source>
</evidence>
<dbReference type="RefSeq" id="WP_147153515.1">
    <property type="nucleotide sequence ID" value="NZ_BKAJ01000098.1"/>
</dbReference>
<dbReference type="Pfam" id="PF14226">
    <property type="entry name" value="DIOX_N"/>
    <property type="match status" value="1"/>
</dbReference>
<evidence type="ECO:0000256" key="1">
    <source>
        <dbReference type="ARBA" id="ARBA00001954"/>
    </source>
</evidence>
<comment type="caution">
    <text evidence="13">The sequence shown here is derived from an EMBL/GenBank/DDBJ whole genome shotgun (WGS) entry which is preliminary data.</text>
</comment>
<comment type="similarity">
    <text evidence="11">Belongs to the iron/ascorbate-dependent oxidoreductase family.</text>
</comment>
<dbReference type="OrthoDB" id="21825at2"/>
<dbReference type="Gene3D" id="2.60.120.330">
    <property type="entry name" value="B-lactam Antibiotic, Isopenicillin N Synthase, Chain"/>
    <property type="match status" value="1"/>
</dbReference>
<evidence type="ECO:0000313" key="13">
    <source>
        <dbReference type="EMBL" id="GEP58359.1"/>
    </source>
</evidence>
<dbReference type="AlphaFoldDB" id="A0A512NHE2"/>
<dbReference type="EC" id="1.13.12.19" evidence="4"/>
<dbReference type="EC" id="1.14.20.7" evidence="3"/>
<keyword evidence="6" id="KW-0266">Ethylene biosynthesis</keyword>
<evidence type="ECO:0000256" key="4">
    <source>
        <dbReference type="ARBA" id="ARBA00012531"/>
    </source>
</evidence>
<comment type="catalytic activity">
    <reaction evidence="10">
        <text>L-arginine + 2-oxoglutarate + O2 = guanidine + L-glutamate 5-semialdehyde + succinate + CO2</text>
        <dbReference type="Rhea" id="RHEA:31535"/>
        <dbReference type="ChEBI" id="CHEBI:15379"/>
        <dbReference type="ChEBI" id="CHEBI:16526"/>
        <dbReference type="ChEBI" id="CHEBI:16810"/>
        <dbReference type="ChEBI" id="CHEBI:30031"/>
        <dbReference type="ChEBI" id="CHEBI:30087"/>
        <dbReference type="ChEBI" id="CHEBI:32682"/>
        <dbReference type="ChEBI" id="CHEBI:58066"/>
        <dbReference type="EC" id="1.14.20.7"/>
    </reaction>
</comment>
<evidence type="ECO:0000259" key="12">
    <source>
        <dbReference type="PROSITE" id="PS51471"/>
    </source>
</evidence>
<dbReference type="GO" id="GO:0009693">
    <property type="term" value="P:ethylene biosynthetic process"/>
    <property type="evidence" value="ECO:0007669"/>
    <property type="project" value="UniProtKB-KW"/>
</dbReference>
<keyword evidence="11" id="KW-0479">Metal-binding</keyword>
<evidence type="ECO:0000256" key="10">
    <source>
        <dbReference type="ARBA" id="ARBA00049359"/>
    </source>
</evidence>
<gene>
    <name evidence="13" type="ORF">RSO01_55250</name>
</gene>
<sequence length="331" mass="36804">MAATIPIIDISPFLKGGDAQRRAVAAAVNTACSEIGFLLVTGHGIPASLVDDMRGVSTTFFARPLEEKIRYRMPPDRYRGYIALGNEALAYSLDEKTPPDYKESFSIGPVDAPDDAYHRAATPANFFAPNMWPEGLPEFRTTWTAYYRSMEGLATSLMRIFAMALGMDEHYFDDKVDRHITNFSMLHYPPQHEPPLPGQLRAGVHTDYGSLTIVKPDGAEGGLQVRAKDGGWLDVPHEPDAFVVNLGDLMAEWTNDRWVSTLHRVVNPPRAAGAAARRLSMAFFHQPNYDAVIQCLPTCADADRPPRYGTTTSGEHVWMKINKHREIERSG</sequence>
<evidence type="ECO:0000256" key="11">
    <source>
        <dbReference type="RuleBase" id="RU003682"/>
    </source>
</evidence>